<reference evidence="1" key="1">
    <citation type="submission" date="2023-11" db="EMBL/GenBank/DDBJ databases">
        <authorList>
            <person name="Poullet M."/>
        </authorList>
    </citation>
    <scope>NUCLEOTIDE SEQUENCE</scope>
    <source>
        <strain evidence="1">E1834</strain>
    </source>
</reference>
<protein>
    <submittedName>
        <fullName evidence="1">Uncharacterized protein</fullName>
    </submittedName>
</protein>
<gene>
    <name evidence="1" type="ORF">MENTE1834_LOCUS31172</name>
</gene>
<dbReference type="EMBL" id="CAVMJV010000052">
    <property type="protein sequence ID" value="CAK5083806.1"/>
    <property type="molecule type" value="Genomic_DNA"/>
</dbReference>
<name>A0ACB1A019_MELEN</name>
<dbReference type="Proteomes" id="UP001497535">
    <property type="component" value="Unassembled WGS sequence"/>
</dbReference>
<organism evidence="1 2">
    <name type="scientific">Meloidogyne enterolobii</name>
    <name type="common">Root-knot nematode worm</name>
    <name type="synonym">Meloidogyne mayaguensis</name>
    <dbReference type="NCBI Taxonomy" id="390850"/>
    <lineage>
        <taxon>Eukaryota</taxon>
        <taxon>Metazoa</taxon>
        <taxon>Ecdysozoa</taxon>
        <taxon>Nematoda</taxon>
        <taxon>Chromadorea</taxon>
        <taxon>Rhabditida</taxon>
        <taxon>Tylenchina</taxon>
        <taxon>Tylenchomorpha</taxon>
        <taxon>Tylenchoidea</taxon>
        <taxon>Meloidogynidae</taxon>
        <taxon>Meloidogyninae</taxon>
        <taxon>Meloidogyne</taxon>
    </lineage>
</organism>
<evidence type="ECO:0000313" key="2">
    <source>
        <dbReference type="Proteomes" id="UP001497535"/>
    </source>
</evidence>
<evidence type="ECO:0000313" key="1">
    <source>
        <dbReference type="EMBL" id="CAK5083806.1"/>
    </source>
</evidence>
<proteinExistence type="predicted"/>
<keyword evidence="2" id="KW-1185">Reference proteome</keyword>
<sequence length="96" mass="10501">MLFWFDDGPGTRKASTTLRSATTILPMFFASTLFVLVMLGQVNCEYNGPIGFYDHTLKDGQVTLAAGSVTVDKGNIKKYLERDGSCEARINDAGNM</sequence>
<comment type="caution">
    <text evidence="1">The sequence shown here is derived from an EMBL/GenBank/DDBJ whole genome shotgun (WGS) entry which is preliminary data.</text>
</comment>
<accession>A0ACB1A019</accession>